<dbReference type="AlphaFoldDB" id="A0A7X0NNN0"/>
<keyword evidence="1" id="KW-0489">Methyltransferase</keyword>
<comment type="caution">
    <text evidence="1">The sequence shown here is derived from an EMBL/GenBank/DDBJ whole genome shotgun (WGS) entry which is preliminary data.</text>
</comment>
<dbReference type="GO" id="GO:0032259">
    <property type="term" value="P:methylation"/>
    <property type="evidence" value="ECO:0007669"/>
    <property type="project" value="UniProtKB-KW"/>
</dbReference>
<dbReference type="EMBL" id="JACHMI010000001">
    <property type="protein sequence ID" value="MBB6546710.1"/>
    <property type="molecule type" value="Genomic_DNA"/>
</dbReference>
<evidence type="ECO:0000313" key="1">
    <source>
        <dbReference type="EMBL" id="MBB6546710.1"/>
    </source>
</evidence>
<keyword evidence="2" id="KW-1185">Reference proteome</keyword>
<reference evidence="1 2" key="1">
    <citation type="submission" date="2020-08" db="EMBL/GenBank/DDBJ databases">
        <title>Sequencing the genomes of 1000 actinobacteria strains.</title>
        <authorList>
            <person name="Klenk H.-P."/>
        </authorList>
    </citation>
    <scope>NUCLEOTIDE SEQUENCE [LARGE SCALE GENOMIC DNA]</scope>
    <source>
        <strain evidence="1 2">DSM 43768</strain>
    </source>
</reference>
<proteinExistence type="predicted"/>
<gene>
    <name evidence="1" type="ORF">HD593_001505</name>
</gene>
<dbReference type="Proteomes" id="UP000565579">
    <property type="component" value="Unassembled WGS sequence"/>
</dbReference>
<name>A0A7X0NNN0_9ACTN</name>
<dbReference type="InterPro" id="IPR029063">
    <property type="entry name" value="SAM-dependent_MTases_sf"/>
</dbReference>
<sequence length="231" mass="25477">MRLTTDAELEQSTVVANTLMNRERRLPGYNRELGLDIPAVLRRTATNGPARWLDLCCGAAYALGEATHLLGRDAEIVGMDLVDFFACRPDPPRLRLITASATTWHPDEPFDLITCVHGLHYIGDKLTLLTRIVTWLAEDGLFVANFDTASIRLEDGAPAGRRLTAALRSQGLTYDARTKRIRCTGPRTLDLPYRYLGADDQAGPNYTGQPAVDSYYAQEKPVASRRTGGLS</sequence>
<dbReference type="SUPFAM" id="SSF53335">
    <property type="entry name" value="S-adenosyl-L-methionine-dependent methyltransferases"/>
    <property type="match status" value="1"/>
</dbReference>
<dbReference type="GO" id="GO:0008168">
    <property type="term" value="F:methyltransferase activity"/>
    <property type="evidence" value="ECO:0007669"/>
    <property type="project" value="UniProtKB-KW"/>
</dbReference>
<accession>A0A7X0NNN0</accession>
<protein>
    <submittedName>
        <fullName evidence="1">SAM-dependent methyltransferase</fullName>
    </submittedName>
</protein>
<dbReference type="RefSeq" id="WP_185101468.1">
    <property type="nucleotide sequence ID" value="NZ_BAAAXY010000206.1"/>
</dbReference>
<dbReference type="Pfam" id="PF13489">
    <property type="entry name" value="Methyltransf_23"/>
    <property type="match status" value="1"/>
</dbReference>
<keyword evidence="1" id="KW-0808">Transferase</keyword>
<evidence type="ECO:0000313" key="2">
    <source>
        <dbReference type="Proteomes" id="UP000565579"/>
    </source>
</evidence>
<dbReference type="Gene3D" id="3.40.50.150">
    <property type="entry name" value="Vaccinia Virus protein VP39"/>
    <property type="match status" value="1"/>
</dbReference>
<organism evidence="1 2">
    <name type="scientific">Nonomuraea rubra</name>
    <dbReference type="NCBI Taxonomy" id="46180"/>
    <lineage>
        <taxon>Bacteria</taxon>
        <taxon>Bacillati</taxon>
        <taxon>Actinomycetota</taxon>
        <taxon>Actinomycetes</taxon>
        <taxon>Streptosporangiales</taxon>
        <taxon>Streptosporangiaceae</taxon>
        <taxon>Nonomuraea</taxon>
    </lineage>
</organism>
<dbReference type="CDD" id="cd02440">
    <property type="entry name" value="AdoMet_MTases"/>
    <property type="match status" value="1"/>
</dbReference>